<sequence>MTSRPRHARRKESRRAQAVLRVGLTVTAAGAALAGAGGLAHAAEPSTVETPVGALDTSVVHEPQETLQYALEHSAGGALRPVADLPINPMAGTGSDPLDNGIGTQVADFKPIGTETVTGPLADGASLDELPVVQALGGMLRR</sequence>
<feature type="signal peptide" evidence="1">
    <location>
        <begin position="1"/>
        <end position="42"/>
    </location>
</feature>
<comment type="caution">
    <text evidence="2">The sequence shown here is derived from an EMBL/GenBank/DDBJ whole genome shotgun (WGS) entry which is preliminary data.</text>
</comment>
<dbReference type="Proteomes" id="UP001183414">
    <property type="component" value="Unassembled WGS sequence"/>
</dbReference>
<organism evidence="2 3">
    <name type="scientific">Streptomyces hazeniae</name>
    <dbReference type="NCBI Taxonomy" id="3075538"/>
    <lineage>
        <taxon>Bacteria</taxon>
        <taxon>Bacillati</taxon>
        <taxon>Actinomycetota</taxon>
        <taxon>Actinomycetes</taxon>
        <taxon>Kitasatosporales</taxon>
        <taxon>Streptomycetaceae</taxon>
        <taxon>Streptomyces</taxon>
    </lineage>
</organism>
<proteinExistence type="predicted"/>
<dbReference type="RefSeq" id="WP_311674609.1">
    <property type="nucleotide sequence ID" value="NZ_JAVREQ010000018.1"/>
</dbReference>
<accession>A0ABU2NVA0</accession>
<keyword evidence="3" id="KW-1185">Reference proteome</keyword>
<dbReference type="EMBL" id="JAVREQ010000018">
    <property type="protein sequence ID" value="MDT0380907.1"/>
    <property type="molecule type" value="Genomic_DNA"/>
</dbReference>
<keyword evidence="1" id="KW-0732">Signal</keyword>
<evidence type="ECO:0008006" key="4">
    <source>
        <dbReference type="Google" id="ProtNLM"/>
    </source>
</evidence>
<gene>
    <name evidence="2" type="ORF">RM572_19315</name>
</gene>
<evidence type="ECO:0000313" key="2">
    <source>
        <dbReference type="EMBL" id="MDT0380907.1"/>
    </source>
</evidence>
<reference evidence="3" key="1">
    <citation type="submission" date="2023-07" db="EMBL/GenBank/DDBJ databases">
        <title>30 novel species of actinomycetes from the DSMZ collection.</title>
        <authorList>
            <person name="Nouioui I."/>
        </authorList>
    </citation>
    <scope>NUCLEOTIDE SEQUENCE [LARGE SCALE GENOMIC DNA]</scope>
    <source>
        <strain evidence="3">DSM 42041</strain>
    </source>
</reference>
<name>A0ABU2NVA0_9ACTN</name>
<protein>
    <recommendedName>
        <fullName evidence="4">ATP-binding protein</fullName>
    </recommendedName>
</protein>
<evidence type="ECO:0000256" key="1">
    <source>
        <dbReference type="SAM" id="SignalP"/>
    </source>
</evidence>
<feature type="chain" id="PRO_5047022367" description="ATP-binding protein" evidence="1">
    <location>
        <begin position="43"/>
        <end position="142"/>
    </location>
</feature>
<evidence type="ECO:0000313" key="3">
    <source>
        <dbReference type="Proteomes" id="UP001183414"/>
    </source>
</evidence>